<feature type="region of interest" description="Disordered" evidence="2">
    <location>
        <begin position="1"/>
        <end position="24"/>
    </location>
</feature>
<dbReference type="SUPFAM" id="SSF51120">
    <property type="entry name" value="beta-Roll"/>
    <property type="match status" value="3"/>
</dbReference>
<organism evidence="4 5">
    <name type="scientific">Rhizobium fredii</name>
    <name type="common">Sinorhizobium fredii</name>
    <dbReference type="NCBI Taxonomy" id="380"/>
    <lineage>
        <taxon>Bacteria</taxon>
        <taxon>Pseudomonadati</taxon>
        <taxon>Pseudomonadota</taxon>
        <taxon>Alphaproteobacteria</taxon>
        <taxon>Hyphomicrobiales</taxon>
        <taxon>Rhizobiaceae</taxon>
        <taxon>Sinorhizobium/Ensifer group</taxon>
        <taxon>Sinorhizobium</taxon>
    </lineage>
</organism>
<dbReference type="InterPro" id="IPR018511">
    <property type="entry name" value="Hemolysin-typ_Ca-bd_CS"/>
</dbReference>
<dbReference type="Gene3D" id="2.130.10.130">
    <property type="entry name" value="Integrin alpha, N-terminal"/>
    <property type="match status" value="1"/>
</dbReference>
<dbReference type="PANTHER" id="PTHR46580">
    <property type="entry name" value="SENSOR KINASE-RELATED"/>
    <property type="match status" value="1"/>
</dbReference>
<dbReference type="InterPro" id="IPR015919">
    <property type="entry name" value="Cadherin-like_sf"/>
</dbReference>
<accession>A0A844ACN9</accession>
<feature type="domain" description="Cadherin" evidence="3">
    <location>
        <begin position="814"/>
        <end position="905"/>
    </location>
</feature>
<reference evidence="4 5" key="1">
    <citation type="journal article" date="2013" name="Genome Biol.">
        <title>Comparative genomics of the core and accessory genomes of 48 Sinorhizobium strains comprising five genospecies.</title>
        <authorList>
            <person name="Sugawara M."/>
            <person name="Epstein B."/>
            <person name="Badgley B.D."/>
            <person name="Unno T."/>
            <person name="Xu L."/>
            <person name="Reese J."/>
            <person name="Gyaneshwar P."/>
            <person name="Denny R."/>
            <person name="Mudge J."/>
            <person name="Bharti A.K."/>
            <person name="Farmer A.D."/>
            <person name="May G.D."/>
            <person name="Woodward J.E."/>
            <person name="Medigue C."/>
            <person name="Vallenet D."/>
            <person name="Lajus A."/>
            <person name="Rouy Z."/>
            <person name="Martinez-Vaz B."/>
            <person name="Tiffin P."/>
            <person name="Young N.D."/>
            <person name="Sadowsky M.J."/>
        </authorList>
    </citation>
    <scope>NUCLEOTIDE SEQUENCE [LARGE SCALE GENOMIC DNA]</scope>
    <source>
        <strain evidence="4 5">USDA205</strain>
    </source>
</reference>
<sequence length="1449" mass="146771">MHSASPRRPHAHNQSRFLKKPKHTDRVNWSHCCKRSHEKTEPAEATWISMSQDVSDPNGSCAFARTVLSFSLASAAVVESPLRKWSSVASVQHADHRIARMLKKGEVVMAEMVINATQGVNPSFGHGWGMPLTYNGQYGSGWVAFVGGYGLQFSGQTTVQMDLDGNPIGFTVTLDGPFTVFINGAVAGTGTMPPFTYTSTLSDGDYAVPDGNGGWQLGIHGSPSGSTTPLGPFGEFVAALDRIAYNGTAEDDVFDGSHVDTSVLIHGGDGADTFYGAFRHANELYGEGGNDVLWGQGVGDYLDGGDGNDFVFDGDSAGDPTIPTPPQDTYNADTLIGGDGDDQVLSSGGGDLLDGGAGNDYLQASSDRQDDDTLIGGVGDDQIYGGLGTDTAVFSGLRSQYTITLINIGFEAYSVIGPDGSDTLVNVENARFDEGTFSMAQVVDGSGNAPAPAVFGSPINYQAGSGTSDVVAVDINSDSIIDLLAANHGGSSVSVLLGQGGGQFASAVNYSMSGGPIDIKMGDLNGDGILDMVAASPFASSITVRLGTGTGTFDSETSYPTGFGPRGVALGDFNHDGILDAAAAHANGGDLSVMFGTGTGSFGSPVQYGVGGGFPWPITAADLNKDGNLDLIVARDFISVLMGAPDGTFSAPVTYPAVGKNIISFAVDDLDNDGNLDLVTANLGTNDVSIMFGTGNGTFLPEVRYAVGAGPYAIAIADINGDGQLDIGTSNSADDTISVLINTGSGTFGPQQVLASGGDNPTAIDFSDVNEDGRMDIVVGNYDSGNVSVLLNNQLTIISDGGGVAASRTVGENNSDVTTVVAIGGQANGTLSYSIVGGADQADFQIDETSGVLRFVVSPDFEATSDEDGDNIYEVVVQASDAQGGVDTQILTVSVSNTNDTAPLFSSGSTASLAENATGTVYDADASDSDNLGSLTYLLSGTDAALFDIDAANGTVTFKSPPDFENPADADGDNVYDIVVTASHGVLATNHNVAISVANTLGGTFNGNGSNNVITGTDEEDTIRGLGGADTLSGLAGDDIVDGGNGDDVLNGGDGDDTLLGGIGRDRINGGAGGDAMEGGAGNDSYVVSDASDVVTELAGAGTDTVETILAASVLAANVENLVFVGSGNFQGTGNGLANTITGGNGDDILDGAGGADRLVGRGGDDIYMVDSVGDAVVEAAGGGRDTIHVTASSYVLGANVEVLRYSGTGAFTGTGNGLANLLGGGSGNDDLHGGAGDDELIGNEGSDEVSGGSGNDTFLATLNDGDDFYFGDGGSDTCSLAGLQVDAVVNLLNGSATSADTGTDQLTSIENAICGTGNDKIVASTARNILFGGDGQDTFVFTSIAAAGKGASADVIRDFSPGDRIDVSQLDANGALAGDPAFAFVGEITSVSGGFGQLGRGQIGYRYQTDGNGAEYTIIEGNTNATPEADFQINLVGRIQVTSGDFLL</sequence>
<dbReference type="PROSITE" id="PS50268">
    <property type="entry name" value="CADHERIN_2"/>
    <property type="match status" value="2"/>
</dbReference>
<protein>
    <recommendedName>
        <fullName evidence="3">Cadherin domain-containing protein</fullName>
    </recommendedName>
</protein>
<dbReference type="EMBL" id="WISZ01000122">
    <property type="protein sequence ID" value="MQX09615.1"/>
    <property type="molecule type" value="Genomic_DNA"/>
</dbReference>
<feature type="compositionally biased region" description="Gly residues" evidence="2">
    <location>
        <begin position="347"/>
        <end position="358"/>
    </location>
</feature>
<dbReference type="CDD" id="cd11304">
    <property type="entry name" value="Cadherin_repeat"/>
    <property type="match status" value="2"/>
</dbReference>
<keyword evidence="1" id="KW-0732">Signal</keyword>
<dbReference type="GO" id="GO:0016020">
    <property type="term" value="C:membrane"/>
    <property type="evidence" value="ECO:0007669"/>
    <property type="project" value="InterPro"/>
</dbReference>
<dbReference type="GO" id="GO:0007156">
    <property type="term" value="P:homophilic cell adhesion via plasma membrane adhesion molecules"/>
    <property type="evidence" value="ECO:0007669"/>
    <property type="project" value="InterPro"/>
</dbReference>
<dbReference type="SMART" id="SM00112">
    <property type="entry name" value="CA"/>
    <property type="match status" value="1"/>
</dbReference>
<dbReference type="SUPFAM" id="SSF49313">
    <property type="entry name" value="Cadherin-like"/>
    <property type="match status" value="2"/>
</dbReference>
<dbReference type="Gene3D" id="2.150.10.10">
    <property type="entry name" value="Serralysin-like metalloprotease, C-terminal"/>
    <property type="match status" value="6"/>
</dbReference>
<dbReference type="PROSITE" id="PS00330">
    <property type="entry name" value="HEMOLYSIN_CALCIUM"/>
    <property type="match status" value="3"/>
</dbReference>
<evidence type="ECO:0000256" key="2">
    <source>
        <dbReference type="SAM" id="MobiDB-lite"/>
    </source>
</evidence>
<dbReference type="Gene3D" id="2.30.30.100">
    <property type="match status" value="1"/>
</dbReference>
<feature type="region of interest" description="Disordered" evidence="2">
    <location>
        <begin position="346"/>
        <end position="368"/>
    </location>
</feature>
<dbReference type="PRINTS" id="PR00313">
    <property type="entry name" value="CABNDNGRPT"/>
</dbReference>
<dbReference type="InterPro" id="IPR001343">
    <property type="entry name" value="Hemolysn_Ca-bd"/>
</dbReference>
<dbReference type="InterPro" id="IPR028994">
    <property type="entry name" value="Integrin_alpha_N"/>
</dbReference>
<dbReference type="Gene3D" id="2.60.40.60">
    <property type="entry name" value="Cadherins"/>
    <property type="match status" value="2"/>
</dbReference>
<evidence type="ECO:0000259" key="3">
    <source>
        <dbReference type="PROSITE" id="PS50268"/>
    </source>
</evidence>
<dbReference type="Proteomes" id="UP000466694">
    <property type="component" value="Unassembled WGS sequence"/>
</dbReference>
<dbReference type="InterPro" id="IPR013517">
    <property type="entry name" value="FG-GAP"/>
</dbReference>
<dbReference type="InterPro" id="IPR002126">
    <property type="entry name" value="Cadherin-like_dom"/>
</dbReference>
<name>A0A844ACN9_RHIFR</name>
<gene>
    <name evidence="4" type="ORF">GHK48_15365</name>
</gene>
<evidence type="ECO:0000313" key="4">
    <source>
        <dbReference type="EMBL" id="MQX09615.1"/>
    </source>
</evidence>
<dbReference type="Pfam" id="PF13517">
    <property type="entry name" value="FG-GAP_3"/>
    <property type="match status" value="4"/>
</dbReference>
<dbReference type="Pfam" id="PF00353">
    <property type="entry name" value="HemolysinCabind"/>
    <property type="match status" value="9"/>
</dbReference>
<dbReference type="GO" id="GO:0005509">
    <property type="term" value="F:calcium ion binding"/>
    <property type="evidence" value="ECO:0007669"/>
    <property type="project" value="InterPro"/>
</dbReference>
<comment type="caution">
    <text evidence="4">The sequence shown here is derived from an EMBL/GenBank/DDBJ whole genome shotgun (WGS) entry which is preliminary data.</text>
</comment>
<dbReference type="InterPro" id="IPR011049">
    <property type="entry name" value="Serralysin-like_metalloprot_C"/>
</dbReference>
<dbReference type="SUPFAM" id="SSF69318">
    <property type="entry name" value="Integrin alpha N-terminal domain"/>
    <property type="match status" value="1"/>
</dbReference>
<evidence type="ECO:0000256" key="1">
    <source>
        <dbReference type="ARBA" id="ARBA00022729"/>
    </source>
</evidence>
<feature type="domain" description="Cadherin" evidence="3">
    <location>
        <begin position="905"/>
        <end position="999"/>
    </location>
</feature>
<proteinExistence type="predicted"/>
<evidence type="ECO:0000313" key="5">
    <source>
        <dbReference type="Proteomes" id="UP000466694"/>
    </source>
</evidence>
<feature type="compositionally biased region" description="Basic residues" evidence="2">
    <location>
        <begin position="1"/>
        <end position="23"/>
    </location>
</feature>